<dbReference type="InterPro" id="IPR002347">
    <property type="entry name" value="SDR_fam"/>
</dbReference>
<dbReference type="SUPFAM" id="SSF51735">
    <property type="entry name" value="NAD(P)-binding Rossmann-fold domains"/>
    <property type="match status" value="1"/>
</dbReference>
<dbReference type="InterPro" id="IPR057326">
    <property type="entry name" value="KR_dom"/>
</dbReference>
<dbReference type="OrthoDB" id="286404at2"/>
<keyword evidence="2 4" id="KW-0560">Oxidoreductase</keyword>
<organism evidence="4 5">
    <name type="scientific">Arthrobacter ulcerisalmonis</name>
    <dbReference type="NCBI Taxonomy" id="2483813"/>
    <lineage>
        <taxon>Bacteria</taxon>
        <taxon>Bacillati</taxon>
        <taxon>Actinomycetota</taxon>
        <taxon>Actinomycetes</taxon>
        <taxon>Micrococcales</taxon>
        <taxon>Micrococcaceae</taxon>
        <taxon>Arthrobacter</taxon>
    </lineage>
</organism>
<evidence type="ECO:0000256" key="1">
    <source>
        <dbReference type="ARBA" id="ARBA00006484"/>
    </source>
</evidence>
<accession>A0A3P5WBF0</accession>
<sequence length="251" mass="25973">MQEQKTQKRVAVVTGGGRGIGAAICARLAQDGLYVIVADLDHANAQSVAEAIVASGGSAAAVALDVTDRDAVRGIFNEIADGLGRIDVLVNNAMWIRYDPILEITEDSVDRMVDVGFKALIWTTQAAFPHMPKDGTGTVINMSSPASVRGVPGSAVYSAVKGAVSSFTRQASGELGRQGVRVNGIIPGAVPTEGARSVVDEDGYELRRKSNPLGRLGDAEDIAAAVSFLASKDAGYVNGHLLAVEGGLLAS</sequence>
<dbReference type="InterPro" id="IPR036291">
    <property type="entry name" value="NAD(P)-bd_dom_sf"/>
</dbReference>
<evidence type="ECO:0000256" key="2">
    <source>
        <dbReference type="ARBA" id="ARBA00023002"/>
    </source>
</evidence>
<dbReference type="EC" id="1.1.1.304" evidence="4"/>
<dbReference type="PRINTS" id="PR00081">
    <property type="entry name" value="GDHRDH"/>
</dbReference>
<name>A0A3P5WBF0_9MICC</name>
<dbReference type="Pfam" id="PF13561">
    <property type="entry name" value="adh_short_C2"/>
    <property type="match status" value="1"/>
</dbReference>
<dbReference type="Proteomes" id="UP000280861">
    <property type="component" value="Unassembled WGS sequence"/>
</dbReference>
<dbReference type="NCBIfam" id="NF005559">
    <property type="entry name" value="PRK07231.1"/>
    <property type="match status" value="1"/>
</dbReference>
<dbReference type="GO" id="GO:0052588">
    <property type="term" value="F:diacetyl reductase ((S)-acetoin forming) (NAD+) activity"/>
    <property type="evidence" value="ECO:0007669"/>
    <property type="project" value="UniProtKB-EC"/>
</dbReference>
<dbReference type="RefSeq" id="WP_160118948.1">
    <property type="nucleotide sequence ID" value="NZ_CBCRYA010000005.1"/>
</dbReference>
<feature type="domain" description="Ketoreductase" evidence="3">
    <location>
        <begin position="9"/>
        <end position="194"/>
    </location>
</feature>
<protein>
    <submittedName>
        <fullName evidence="4">Diacetyl reductase [(S)-acetoin forming]</fullName>
        <ecNumber evidence="4">1.1.1.304</ecNumber>
    </submittedName>
</protein>
<dbReference type="FunFam" id="3.40.50.720:FF:000084">
    <property type="entry name" value="Short-chain dehydrogenase reductase"/>
    <property type="match status" value="1"/>
</dbReference>
<dbReference type="PANTHER" id="PTHR43639">
    <property type="entry name" value="OXIDOREDUCTASE, SHORT-CHAIN DEHYDROGENASE/REDUCTASE FAMILY (AFU_ORTHOLOGUE AFUA_5G02870)"/>
    <property type="match status" value="1"/>
</dbReference>
<dbReference type="PRINTS" id="PR00080">
    <property type="entry name" value="SDRFAMILY"/>
</dbReference>
<comment type="similarity">
    <text evidence="1">Belongs to the short-chain dehydrogenases/reductases (SDR) family.</text>
</comment>
<dbReference type="PANTHER" id="PTHR43639:SF1">
    <property type="entry name" value="SHORT-CHAIN DEHYDROGENASE_REDUCTASE FAMILY PROTEIN"/>
    <property type="match status" value="1"/>
</dbReference>
<keyword evidence="5" id="KW-1185">Reference proteome</keyword>
<evidence type="ECO:0000313" key="5">
    <source>
        <dbReference type="Proteomes" id="UP000280861"/>
    </source>
</evidence>
<dbReference type="EMBL" id="UXAU01000009">
    <property type="protein sequence ID" value="VDC18531.1"/>
    <property type="molecule type" value="Genomic_DNA"/>
</dbReference>
<dbReference type="AlphaFoldDB" id="A0A3P5WBF0"/>
<evidence type="ECO:0000259" key="3">
    <source>
        <dbReference type="SMART" id="SM00822"/>
    </source>
</evidence>
<dbReference type="SMART" id="SM00822">
    <property type="entry name" value="PKS_KR"/>
    <property type="match status" value="1"/>
</dbReference>
<proteinExistence type="inferred from homology"/>
<dbReference type="Gene3D" id="3.40.50.720">
    <property type="entry name" value="NAD(P)-binding Rossmann-like Domain"/>
    <property type="match status" value="1"/>
</dbReference>
<reference evidence="4 5" key="1">
    <citation type="submission" date="2018-11" db="EMBL/GenBank/DDBJ databases">
        <authorList>
            <person name="Criscuolo A."/>
        </authorList>
    </citation>
    <scope>NUCLEOTIDE SEQUENCE [LARGE SCALE GENOMIC DNA]</scope>
    <source>
        <strain evidence="4">AT11b</strain>
    </source>
</reference>
<evidence type="ECO:0000313" key="4">
    <source>
        <dbReference type="EMBL" id="VDC18531.1"/>
    </source>
</evidence>
<gene>
    <name evidence="4" type="primary">budC</name>
    <name evidence="4" type="ORF">PSET11_00364</name>
</gene>
<dbReference type="CDD" id="cd05233">
    <property type="entry name" value="SDR_c"/>
    <property type="match status" value="1"/>
</dbReference>